<name>A0AAV7IBF1_COTGL</name>
<evidence type="ECO:0000256" key="1">
    <source>
        <dbReference type="SAM" id="MobiDB-lite"/>
    </source>
</evidence>
<dbReference type="AlphaFoldDB" id="A0AAV7IBF1"/>
<sequence>MTAIVPSWQQLPPQHATIQQPILSDTSDWGRPLIVDSSSILQDQRPVFPVTDVYNTSTLIDHPSQTWNKRSVTKHHQHHLTVPQQSQHRHDHKKEIQQLSPVKKRVKESTPPSSSRRFSPSNGQWQQAIQTHHIGKHLIAHNGEQQQNLVAKQQTITIHDTPSPAVSVITISDSEDETIGKW</sequence>
<reference evidence="2 3" key="1">
    <citation type="journal article" date="2021" name="J. Hered.">
        <title>A chromosome-level genome assembly of the parasitoid wasp, Cotesia glomerata (Hymenoptera: Braconidae).</title>
        <authorList>
            <person name="Pinto B.J."/>
            <person name="Weis J.J."/>
            <person name="Gamble T."/>
            <person name="Ode P.J."/>
            <person name="Paul R."/>
            <person name="Zaspel J.M."/>
        </authorList>
    </citation>
    <scope>NUCLEOTIDE SEQUENCE [LARGE SCALE GENOMIC DNA]</scope>
    <source>
        <strain evidence="2">CgM1</strain>
    </source>
</reference>
<organism evidence="2 3">
    <name type="scientific">Cotesia glomerata</name>
    <name type="common">Lepidopteran parasitic wasp</name>
    <name type="synonym">Apanteles glomeratus</name>
    <dbReference type="NCBI Taxonomy" id="32391"/>
    <lineage>
        <taxon>Eukaryota</taxon>
        <taxon>Metazoa</taxon>
        <taxon>Ecdysozoa</taxon>
        <taxon>Arthropoda</taxon>
        <taxon>Hexapoda</taxon>
        <taxon>Insecta</taxon>
        <taxon>Pterygota</taxon>
        <taxon>Neoptera</taxon>
        <taxon>Endopterygota</taxon>
        <taxon>Hymenoptera</taxon>
        <taxon>Apocrita</taxon>
        <taxon>Ichneumonoidea</taxon>
        <taxon>Braconidae</taxon>
        <taxon>Microgastrinae</taxon>
        <taxon>Cotesia</taxon>
    </lineage>
</organism>
<feature type="compositionally biased region" description="Low complexity" evidence="1">
    <location>
        <begin position="109"/>
        <end position="121"/>
    </location>
</feature>
<accession>A0AAV7IBF1</accession>
<gene>
    <name evidence="2" type="ORF">KQX54_011642</name>
</gene>
<dbReference type="Proteomes" id="UP000826195">
    <property type="component" value="Unassembled WGS sequence"/>
</dbReference>
<keyword evidence="3" id="KW-1185">Reference proteome</keyword>
<evidence type="ECO:0000313" key="2">
    <source>
        <dbReference type="EMBL" id="KAH0549646.1"/>
    </source>
</evidence>
<proteinExistence type="predicted"/>
<feature type="region of interest" description="Disordered" evidence="1">
    <location>
        <begin position="75"/>
        <end position="124"/>
    </location>
</feature>
<evidence type="ECO:0000313" key="3">
    <source>
        <dbReference type="Proteomes" id="UP000826195"/>
    </source>
</evidence>
<dbReference type="EMBL" id="JAHXZJ010001864">
    <property type="protein sequence ID" value="KAH0549646.1"/>
    <property type="molecule type" value="Genomic_DNA"/>
</dbReference>
<comment type="caution">
    <text evidence="2">The sequence shown here is derived from an EMBL/GenBank/DDBJ whole genome shotgun (WGS) entry which is preliminary data.</text>
</comment>
<protein>
    <submittedName>
        <fullName evidence="2">Uncharacterized protein</fullName>
    </submittedName>
</protein>